<keyword evidence="1" id="KW-0812">Transmembrane</keyword>
<sequence>MDWSPDRALRLRMVVTLVSLAVTAAAATLTTAAVLTPVVGVAIAVAARLGRARRPYSVTLM</sequence>
<evidence type="ECO:0000313" key="3">
    <source>
        <dbReference type="Proteomes" id="UP001430377"/>
    </source>
</evidence>
<keyword evidence="1" id="KW-0472">Membrane</keyword>
<dbReference type="RefSeq" id="WP_220616998.1">
    <property type="nucleotide sequence ID" value="NZ_RKLR01000001.1"/>
</dbReference>
<keyword evidence="1" id="KW-1133">Transmembrane helix</keyword>
<dbReference type="Proteomes" id="UP001430377">
    <property type="component" value="Unassembled WGS sequence"/>
</dbReference>
<keyword evidence="3" id="KW-1185">Reference proteome</keyword>
<gene>
    <name evidence="2" type="ORF">EGH21_03090</name>
</gene>
<dbReference type="AlphaFoldDB" id="A0AAW4PLL1"/>
<feature type="transmembrane region" description="Helical" evidence="1">
    <location>
        <begin position="20"/>
        <end position="47"/>
    </location>
</feature>
<name>A0AAW4PLL1_9EURY</name>
<protein>
    <submittedName>
        <fullName evidence="2">Uncharacterized protein</fullName>
    </submittedName>
</protein>
<dbReference type="EMBL" id="RKLR01000001">
    <property type="protein sequence ID" value="MBX0322011.1"/>
    <property type="molecule type" value="Genomic_DNA"/>
</dbReference>
<accession>A0AAW4PLL1</accession>
<evidence type="ECO:0000256" key="1">
    <source>
        <dbReference type="SAM" id="Phobius"/>
    </source>
</evidence>
<proteinExistence type="predicted"/>
<organism evidence="2 3">
    <name type="scientific">Haloarcula rubra</name>
    <dbReference type="NCBI Taxonomy" id="2487747"/>
    <lineage>
        <taxon>Archaea</taxon>
        <taxon>Methanobacteriati</taxon>
        <taxon>Methanobacteriota</taxon>
        <taxon>Stenosarchaea group</taxon>
        <taxon>Halobacteria</taxon>
        <taxon>Halobacteriales</taxon>
        <taxon>Haloarculaceae</taxon>
        <taxon>Haloarcula</taxon>
    </lineage>
</organism>
<reference evidence="2 3" key="1">
    <citation type="submission" date="2021-06" db="EMBL/GenBank/DDBJ databases">
        <title>Halomicroarcula sp. a new haloarchaeum isolated from saline soil.</title>
        <authorList>
            <person name="Duran-Viseras A."/>
            <person name="Sanchez-Porro C."/>
            <person name="Ventosa A."/>
        </authorList>
    </citation>
    <scope>NUCLEOTIDE SEQUENCE [LARGE SCALE GENOMIC DNA]</scope>
    <source>
        <strain evidence="2 3">F13</strain>
    </source>
</reference>
<comment type="caution">
    <text evidence="2">The sequence shown here is derived from an EMBL/GenBank/DDBJ whole genome shotgun (WGS) entry which is preliminary data.</text>
</comment>
<evidence type="ECO:0000313" key="2">
    <source>
        <dbReference type="EMBL" id="MBX0322011.1"/>
    </source>
</evidence>